<dbReference type="EMBL" id="QGGU01000005">
    <property type="protein sequence ID" value="PWK51741.1"/>
    <property type="molecule type" value="Genomic_DNA"/>
</dbReference>
<organism evidence="1 2">
    <name type="scientific">Pleionea mediterranea</name>
    <dbReference type="NCBI Taxonomy" id="523701"/>
    <lineage>
        <taxon>Bacteria</taxon>
        <taxon>Pseudomonadati</taxon>
        <taxon>Pseudomonadota</taxon>
        <taxon>Gammaproteobacteria</taxon>
        <taxon>Oceanospirillales</taxon>
        <taxon>Pleioneaceae</taxon>
        <taxon>Pleionea</taxon>
    </lineage>
</organism>
<protein>
    <submittedName>
        <fullName evidence="1">Uncharacterized protein</fullName>
    </submittedName>
</protein>
<dbReference type="OrthoDB" id="1551266at1236"/>
<dbReference type="Proteomes" id="UP000245790">
    <property type="component" value="Unassembled WGS sequence"/>
</dbReference>
<evidence type="ECO:0000313" key="2">
    <source>
        <dbReference type="Proteomes" id="UP000245790"/>
    </source>
</evidence>
<comment type="caution">
    <text evidence="1">The sequence shown here is derived from an EMBL/GenBank/DDBJ whole genome shotgun (WGS) entry which is preliminary data.</text>
</comment>
<proteinExistence type="predicted"/>
<gene>
    <name evidence="1" type="ORF">C8D97_10556</name>
</gene>
<evidence type="ECO:0000313" key="1">
    <source>
        <dbReference type="EMBL" id="PWK51741.1"/>
    </source>
</evidence>
<reference evidence="1 2" key="1">
    <citation type="submission" date="2018-05" db="EMBL/GenBank/DDBJ databases">
        <title>Genomic Encyclopedia of Type Strains, Phase IV (KMG-IV): sequencing the most valuable type-strain genomes for metagenomic binning, comparative biology and taxonomic classification.</title>
        <authorList>
            <person name="Goeker M."/>
        </authorList>
    </citation>
    <scope>NUCLEOTIDE SEQUENCE [LARGE SCALE GENOMIC DNA]</scope>
    <source>
        <strain evidence="1 2">DSM 25350</strain>
    </source>
</reference>
<name>A0A316FSK7_9GAMM</name>
<dbReference type="AlphaFoldDB" id="A0A316FSK7"/>
<dbReference type="RefSeq" id="WP_109763138.1">
    <property type="nucleotide sequence ID" value="NZ_QGGU01000005.1"/>
</dbReference>
<sequence>MEINLYIAAQFQSNKESKVIGEFLLEDTRPVLDDDVEDAAHVKWFNAIDEMEYPEAVEIIDNKLNISFFLGGHDVEEDIDIITKGLKKCGPEKLAFVIWDGEELCDLSNLQDGKFKPASNFDKSKFEKANDSDEIANIFDLLNSVL</sequence>
<keyword evidence="2" id="KW-1185">Reference proteome</keyword>
<accession>A0A316FSK7</accession>